<proteinExistence type="predicted"/>
<dbReference type="Proteomes" id="UP000796761">
    <property type="component" value="Unassembled WGS sequence"/>
</dbReference>
<comment type="caution">
    <text evidence="1">The sequence shown here is derived from an EMBL/GenBank/DDBJ whole genome shotgun (WGS) entry which is preliminary data.</text>
</comment>
<keyword evidence="2" id="KW-1185">Reference proteome</keyword>
<dbReference type="AlphaFoldDB" id="A0A8K1LIJ7"/>
<sequence>MGKAMEQIILRVITWHMQDNQRIRPSQHGFTKGRCCLTNLVFFHNKVTQLVNEGKAANVVYLNFSKAFNMVSHSILQEQRAAQGWDGCTLTVQRPGSMAEPREW</sequence>
<gene>
    <name evidence="1" type="ORF">HGM15179_011847</name>
</gene>
<dbReference type="OrthoDB" id="416454at2759"/>
<dbReference type="PANTHER" id="PTHR33332">
    <property type="entry name" value="REVERSE TRANSCRIPTASE DOMAIN-CONTAINING PROTEIN"/>
    <property type="match status" value="1"/>
</dbReference>
<organism evidence="1 2">
    <name type="scientific">Zosterops borbonicus</name>
    <dbReference type="NCBI Taxonomy" id="364589"/>
    <lineage>
        <taxon>Eukaryota</taxon>
        <taxon>Metazoa</taxon>
        <taxon>Chordata</taxon>
        <taxon>Craniata</taxon>
        <taxon>Vertebrata</taxon>
        <taxon>Euteleostomi</taxon>
        <taxon>Archelosauria</taxon>
        <taxon>Archosauria</taxon>
        <taxon>Dinosauria</taxon>
        <taxon>Saurischia</taxon>
        <taxon>Theropoda</taxon>
        <taxon>Coelurosauria</taxon>
        <taxon>Aves</taxon>
        <taxon>Neognathae</taxon>
        <taxon>Neoaves</taxon>
        <taxon>Telluraves</taxon>
        <taxon>Australaves</taxon>
        <taxon>Passeriformes</taxon>
        <taxon>Sylvioidea</taxon>
        <taxon>Zosteropidae</taxon>
        <taxon>Zosterops</taxon>
    </lineage>
</organism>
<evidence type="ECO:0000313" key="1">
    <source>
        <dbReference type="EMBL" id="TRZ15274.1"/>
    </source>
</evidence>
<dbReference type="EMBL" id="SWJQ01000375">
    <property type="protein sequence ID" value="TRZ15274.1"/>
    <property type="molecule type" value="Genomic_DNA"/>
</dbReference>
<evidence type="ECO:0008006" key="3">
    <source>
        <dbReference type="Google" id="ProtNLM"/>
    </source>
</evidence>
<name>A0A8K1LIJ7_9PASS</name>
<evidence type="ECO:0000313" key="2">
    <source>
        <dbReference type="Proteomes" id="UP000796761"/>
    </source>
</evidence>
<protein>
    <recommendedName>
        <fullName evidence="3">Reverse transcriptase domain-containing protein</fullName>
    </recommendedName>
</protein>
<accession>A0A8K1LIJ7</accession>
<reference evidence="1" key="1">
    <citation type="submission" date="2019-04" db="EMBL/GenBank/DDBJ databases">
        <title>Genome assembly of Zosterops borbonicus 15179.</title>
        <authorList>
            <person name="Leroy T."/>
            <person name="Anselmetti Y."/>
            <person name="Tilak M.-K."/>
            <person name="Nabholz B."/>
        </authorList>
    </citation>
    <scope>NUCLEOTIDE SEQUENCE</scope>
    <source>
        <strain evidence="1">HGM_15179</strain>
        <tissue evidence="1">Muscle</tissue>
    </source>
</reference>